<organism evidence="1 2">
    <name type="scientific">Psychroflexus sediminis</name>
    <dbReference type="NCBI Taxonomy" id="470826"/>
    <lineage>
        <taxon>Bacteria</taxon>
        <taxon>Pseudomonadati</taxon>
        <taxon>Bacteroidota</taxon>
        <taxon>Flavobacteriia</taxon>
        <taxon>Flavobacteriales</taxon>
        <taxon>Flavobacteriaceae</taxon>
        <taxon>Psychroflexus</taxon>
    </lineage>
</organism>
<dbReference type="AlphaFoldDB" id="A0A1G7ZKR9"/>
<protein>
    <submittedName>
        <fullName evidence="1">Uncharacterized protein</fullName>
    </submittedName>
</protein>
<reference evidence="1 2" key="1">
    <citation type="submission" date="2016-10" db="EMBL/GenBank/DDBJ databases">
        <authorList>
            <person name="de Groot N.N."/>
        </authorList>
    </citation>
    <scope>NUCLEOTIDE SEQUENCE [LARGE SCALE GENOMIC DNA]</scope>
    <source>
        <strain evidence="1 2">DSM 19803</strain>
    </source>
</reference>
<dbReference type="EMBL" id="FNCW01000036">
    <property type="protein sequence ID" value="SDH09249.1"/>
    <property type="molecule type" value="Genomic_DNA"/>
</dbReference>
<proteinExistence type="predicted"/>
<sequence length="171" mass="19834">MKSFKSIKIIFSIFFIVNLVSCASHKKINRQISKVFCSEEFYFALDKSSELVKIKYQGEHWGKTKYPDYQSTFRDAIEELKSNSKIKMEYKHVLGFPSDKIIKVNVIIKSIEWEFKETSATMRTELLYEMPNDTIYITGVNKVIIGGSKTGNLMKSLKDGTYKFLTDFCTN</sequence>
<evidence type="ECO:0000313" key="2">
    <source>
        <dbReference type="Proteomes" id="UP000199296"/>
    </source>
</evidence>
<keyword evidence="2" id="KW-1185">Reference proteome</keyword>
<dbReference type="OrthoDB" id="1442872at2"/>
<dbReference type="RefSeq" id="WP_093370561.1">
    <property type="nucleotide sequence ID" value="NZ_FNCW01000036.1"/>
</dbReference>
<dbReference type="Proteomes" id="UP000199296">
    <property type="component" value="Unassembled WGS sequence"/>
</dbReference>
<accession>A0A1G7ZKR9</accession>
<gene>
    <name evidence="1" type="ORF">SAMN04488027_1361</name>
</gene>
<name>A0A1G7ZKR9_9FLAO</name>
<evidence type="ECO:0000313" key="1">
    <source>
        <dbReference type="EMBL" id="SDH09249.1"/>
    </source>
</evidence>